<proteinExistence type="predicted"/>
<dbReference type="AlphaFoldDB" id="A0AA39SEF0"/>
<sequence length="83" mass="9619">MHRSTQRDELDSSLELLLEAGHFHSWVLDLTIQGHLSLMYFQIKESQNLHILKHRNLKVENPHHSSAAKLLLLMQRISTDPGI</sequence>
<reference evidence="1" key="1">
    <citation type="journal article" date="2022" name="Plant J.">
        <title>Strategies of tolerance reflected in two North American maple genomes.</title>
        <authorList>
            <person name="McEvoy S.L."/>
            <person name="Sezen U.U."/>
            <person name="Trouern-Trend A."/>
            <person name="McMahon S.M."/>
            <person name="Schaberg P.G."/>
            <person name="Yang J."/>
            <person name="Wegrzyn J.L."/>
            <person name="Swenson N.G."/>
        </authorList>
    </citation>
    <scope>NUCLEOTIDE SEQUENCE</scope>
    <source>
        <strain evidence="1">NS2018</strain>
    </source>
</reference>
<dbReference type="Proteomes" id="UP001168877">
    <property type="component" value="Unassembled WGS sequence"/>
</dbReference>
<evidence type="ECO:0000313" key="1">
    <source>
        <dbReference type="EMBL" id="KAK0590178.1"/>
    </source>
</evidence>
<accession>A0AA39SEF0</accession>
<evidence type="ECO:0000313" key="2">
    <source>
        <dbReference type="Proteomes" id="UP001168877"/>
    </source>
</evidence>
<gene>
    <name evidence="1" type="ORF">LWI29_023571</name>
</gene>
<dbReference type="EMBL" id="JAUESC010000381">
    <property type="protein sequence ID" value="KAK0590178.1"/>
    <property type="molecule type" value="Genomic_DNA"/>
</dbReference>
<organism evidence="1 2">
    <name type="scientific">Acer saccharum</name>
    <name type="common">Sugar maple</name>
    <dbReference type="NCBI Taxonomy" id="4024"/>
    <lineage>
        <taxon>Eukaryota</taxon>
        <taxon>Viridiplantae</taxon>
        <taxon>Streptophyta</taxon>
        <taxon>Embryophyta</taxon>
        <taxon>Tracheophyta</taxon>
        <taxon>Spermatophyta</taxon>
        <taxon>Magnoliopsida</taxon>
        <taxon>eudicotyledons</taxon>
        <taxon>Gunneridae</taxon>
        <taxon>Pentapetalae</taxon>
        <taxon>rosids</taxon>
        <taxon>malvids</taxon>
        <taxon>Sapindales</taxon>
        <taxon>Sapindaceae</taxon>
        <taxon>Hippocastanoideae</taxon>
        <taxon>Acereae</taxon>
        <taxon>Acer</taxon>
    </lineage>
</organism>
<comment type="caution">
    <text evidence="1">The sequence shown here is derived from an EMBL/GenBank/DDBJ whole genome shotgun (WGS) entry which is preliminary data.</text>
</comment>
<name>A0AA39SEF0_ACESA</name>
<reference evidence="1" key="2">
    <citation type="submission" date="2023-06" db="EMBL/GenBank/DDBJ databases">
        <authorList>
            <person name="Swenson N.G."/>
            <person name="Wegrzyn J.L."/>
            <person name="Mcevoy S.L."/>
        </authorList>
    </citation>
    <scope>NUCLEOTIDE SEQUENCE</scope>
    <source>
        <strain evidence="1">NS2018</strain>
        <tissue evidence="1">Leaf</tissue>
    </source>
</reference>
<keyword evidence="2" id="KW-1185">Reference proteome</keyword>
<protein>
    <submittedName>
        <fullName evidence="1">Uncharacterized protein</fullName>
    </submittedName>
</protein>